<name>A0ABT6MLZ4_9GAMM</name>
<proteinExistence type="predicted"/>
<feature type="signal peptide" evidence="1">
    <location>
        <begin position="1"/>
        <end position="25"/>
    </location>
</feature>
<dbReference type="Proteomes" id="UP001160550">
    <property type="component" value="Unassembled WGS sequence"/>
</dbReference>
<accession>A0ABT6MLZ4</accession>
<dbReference type="RefSeq" id="WP_280940853.1">
    <property type="nucleotide sequence ID" value="NZ_JARYGX010000003.1"/>
</dbReference>
<organism evidence="3 4">
    <name type="scientific">Luteimonas composti</name>
    <dbReference type="NCBI Taxonomy" id="398257"/>
    <lineage>
        <taxon>Bacteria</taxon>
        <taxon>Pseudomonadati</taxon>
        <taxon>Pseudomonadota</taxon>
        <taxon>Gammaproteobacteria</taxon>
        <taxon>Lysobacterales</taxon>
        <taxon>Lysobacteraceae</taxon>
        <taxon>Luteimonas</taxon>
    </lineage>
</organism>
<evidence type="ECO:0000259" key="2">
    <source>
        <dbReference type="Pfam" id="PF13349"/>
    </source>
</evidence>
<reference evidence="3" key="1">
    <citation type="journal article" date="2007" name="Int. J. Syst. Evol. Microbiol.">
        <title>Luteimonas composti sp. nov., a moderately thermophilic bacterium isolated from food waste.</title>
        <authorList>
            <person name="Young C.C."/>
            <person name="Kampfer P."/>
            <person name="Chen W.M."/>
            <person name="Yen W.S."/>
            <person name="Arun A.B."/>
            <person name="Lai W.A."/>
            <person name="Shen F.T."/>
            <person name="Rekha P.D."/>
            <person name="Lin K.Y."/>
            <person name="Chou J.H."/>
        </authorList>
    </citation>
    <scope>NUCLEOTIDE SEQUENCE</scope>
    <source>
        <strain evidence="3">CC-YY355</strain>
    </source>
</reference>
<dbReference type="InterPro" id="IPR025164">
    <property type="entry name" value="Toastrack_DUF4097"/>
</dbReference>
<feature type="domain" description="DUF4097" evidence="2">
    <location>
        <begin position="158"/>
        <end position="258"/>
    </location>
</feature>
<keyword evidence="1" id="KW-0732">Signal</keyword>
<dbReference type="Pfam" id="PF13349">
    <property type="entry name" value="DUF4097"/>
    <property type="match status" value="1"/>
</dbReference>
<evidence type="ECO:0000313" key="3">
    <source>
        <dbReference type="EMBL" id="MDH7451651.1"/>
    </source>
</evidence>
<dbReference type="EMBL" id="JARYGX010000003">
    <property type="protein sequence ID" value="MDH7451651.1"/>
    <property type="molecule type" value="Genomic_DNA"/>
</dbReference>
<comment type="caution">
    <text evidence="3">The sequence shown here is derived from an EMBL/GenBank/DDBJ whole genome shotgun (WGS) entry which is preliminary data.</text>
</comment>
<evidence type="ECO:0000313" key="4">
    <source>
        <dbReference type="Proteomes" id="UP001160550"/>
    </source>
</evidence>
<protein>
    <recommendedName>
        <fullName evidence="2">DUF4097 domain-containing protein</fullName>
    </recommendedName>
</protein>
<evidence type="ECO:0000256" key="1">
    <source>
        <dbReference type="SAM" id="SignalP"/>
    </source>
</evidence>
<keyword evidence="4" id="KW-1185">Reference proteome</keyword>
<sequence>MTYSILPPLPLLALVLASAFAPALAADCAHSAPRDLALDLDGVKTVMFEVGPHELRVDASASPTGRISGRACASSAERLDALTVTQQRDGERLRVRLSREDRGWGLGIGNRYAYLSLEAGLPEHVLVQLDVGSGDAWLTGAAAASADVGSGDVDIRRTLGQVTIKVGSGDIDIDEAGALKVLSVGSGDIEARNVRGDTEVGSIGSGDFTLRRATGNVAIDSIGSGDAGLADIGGSVRVGSVGSGDLDVQGVGGNLTVSSVGSGDVSHGGVRGTVDVPRR</sequence>
<dbReference type="Gene3D" id="2.160.20.120">
    <property type="match status" value="1"/>
</dbReference>
<gene>
    <name evidence="3" type="ORF">QF205_00965</name>
</gene>
<feature type="chain" id="PRO_5046076350" description="DUF4097 domain-containing protein" evidence="1">
    <location>
        <begin position="26"/>
        <end position="279"/>
    </location>
</feature>
<reference evidence="3" key="2">
    <citation type="submission" date="2023-04" db="EMBL/GenBank/DDBJ databases">
        <authorList>
            <person name="Sun J.-Q."/>
        </authorList>
    </citation>
    <scope>NUCLEOTIDE SEQUENCE</scope>
    <source>
        <strain evidence="3">CC-YY355</strain>
    </source>
</reference>